<sequence>MAEARFSVEVLVDGRPLDRLRDDHGFFVLGRPGTRYDIRVCYRGPPESAAIPVVAEVFVDGQPVFAPPRHSRVLKRGRLLVPGFETGRIVERQPLACVPPAARGESEESDEELGPEAAQYRQAFKYRPFVFAFPDVEEDRADPELGTIRVELHESLPREPRQGKKAHLPTRMTTVAGEEQTTAFALRSPSATHTVFDKGHVGAAAESASPDEVREAAEIEAAVRNSLATLQQEGASGGVQGEGGCLKTLTCNSISFDGFHIVSQVAGEKRPTICNDYNDTALHSVPIDVDGHAKSEYENAGTRAEETAATLVVTEVNEVISIDLNALLLKIGVDGELNVNVKPPVNRHSHSYYAYAQGNAQRRTLDRDSSKGSQFKNRGYNIRHAYCNACRNGTSDSNCGRGYPTWPSFATPSKPFKANFSSYSDTFDSMAAEHYLIVTDIHLSVAMDPVEMAQSRLSDLSISHASFRAKQNIPEEALRIPEVVSTEDRYKIILDSLMNANGLESIYHIDLATNMHEPFSYVLPEQHKLHSDLETNLQLKRILVKSVLAFASGTAAPAIVIEAAAGHARLADGAAQGTDGAPLRGGRDLEAQPRPADAAAGGGCRGSAGGAAALGPAAASAAPQTSPAAGPAVGAARAEPAAAEPAAAAAERAPCPAEPASAPEGAAAAPRAAGARPSAAAAAPAPRASPQHPCGGATALCGDDGYMYRAGPGGTLTALYAVPGASGGAGRLAAAPSQPGSGAAAASSAPQAAGQPPAAAPGVRRGDEAAQWQKYRGHGGRIWWWRGDGEWFFEDDAADWQRFSDDQGRIWWYRDDSTWFFRDTGAMT</sequence>
<accession>A0ABN9SHB7</accession>
<feature type="region of interest" description="Disordered" evidence="1">
    <location>
        <begin position="728"/>
        <end position="766"/>
    </location>
</feature>
<feature type="compositionally biased region" description="Low complexity" evidence="1">
    <location>
        <begin position="643"/>
        <end position="690"/>
    </location>
</feature>
<organism evidence="2 3">
    <name type="scientific">Prorocentrum cordatum</name>
    <dbReference type="NCBI Taxonomy" id="2364126"/>
    <lineage>
        <taxon>Eukaryota</taxon>
        <taxon>Sar</taxon>
        <taxon>Alveolata</taxon>
        <taxon>Dinophyceae</taxon>
        <taxon>Prorocentrales</taxon>
        <taxon>Prorocentraceae</taxon>
        <taxon>Prorocentrum</taxon>
    </lineage>
</organism>
<keyword evidence="3" id="KW-1185">Reference proteome</keyword>
<feature type="compositionally biased region" description="Low complexity" evidence="1">
    <location>
        <begin position="731"/>
        <end position="762"/>
    </location>
</feature>
<evidence type="ECO:0000313" key="3">
    <source>
        <dbReference type="Proteomes" id="UP001189429"/>
    </source>
</evidence>
<comment type="caution">
    <text evidence="2">The sequence shown here is derived from an EMBL/GenBank/DDBJ whole genome shotgun (WGS) entry which is preliminary data.</text>
</comment>
<name>A0ABN9SHB7_9DINO</name>
<evidence type="ECO:0000313" key="2">
    <source>
        <dbReference type="EMBL" id="CAK0831072.1"/>
    </source>
</evidence>
<proteinExistence type="predicted"/>
<feature type="region of interest" description="Disordered" evidence="1">
    <location>
        <begin position="643"/>
        <end position="693"/>
    </location>
</feature>
<dbReference type="EMBL" id="CAUYUJ010011113">
    <property type="protein sequence ID" value="CAK0831072.1"/>
    <property type="molecule type" value="Genomic_DNA"/>
</dbReference>
<protein>
    <submittedName>
        <fullName evidence="2">Uncharacterized protein</fullName>
    </submittedName>
</protein>
<dbReference type="Proteomes" id="UP001189429">
    <property type="component" value="Unassembled WGS sequence"/>
</dbReference>
<gene>
    <name evidence="2" type="ORF">PCOR1329_LOCUS29513</name>
</gene>
<feature type="region of interest" description="Disordered" evidence="1">
    <location>
        <begin position="574"/>
        <end position="605"/>
    </location>
</feature>
<reference evidence="2" key="1">
    <citation type="submission" date="2023-10" db="EMBL/GenBank/DDBJ databases">
        <authorList>
            <person name="Chen Y."/>
            <person name="Shah S."/>
            <person name="Dougan E. K."/>
            <person name="Thang M."/>
            <person name="Chan C."/>
        </authorList>
    </citation>
    <scope>NUCLEOTIDE SEQUENCE [LARGE SCALE GENOMIC DNA]</scope>
</reference>
<evidence type="ECO:0000256" key="1">
    <source>
        <dbReference type="SAM" id="MobiDB-lite"/>
    </source>
</evidence>